<proteinExistence type="predicted"/>
<protein>
    <submittedName>
        <fullName evidence="1">Uncharacterized protein</fullName>
    </submittedName>
</protein>
<comment type="caution">
    <text evidence="1">The sequence shown here is derived from an EMBL/GenBank/DDBJ whole genome shotgun (WGS) entry which is preliminary data.</text>
</comment>
<organism evidence="1 2">
    <name type="scientific">Phytophthora cactorum</name>
    <dbReference type="NCBI Taxonomy" id="29920"/>
    <lineage>
        <taxon>Eukaryota</taxon>
        <taxon>Sar</taxon>
        <taxon>Stramenopiles</taxon>
        <taxon>Oomycota</taxon>
        <taxon>Peronosporomycetes</taxon>
        <taxon>Peronosporales</taxon>
        <taxon>Peronosporaceae</taxon>
        <taxon>Phytophthora</taxon>
    </lineage>
</organism>
<evidence type="ECO:0000313" key="2">
    <source>
        <dbReference type="Proteomes" id="UP000688947"/>
    </source>
</evidence>
<dbReference type="AlphaFoldDB" id="A0A8T1TMW1"/>
<gene>
    <name evidence="1" type="ORF">JG687_00018333</name>
</gene>
<dbReference type="EMBL" id="JAENGZ010002471">
    <property type="protein sequence ID" value="KAG6943634.1"/>
    <property type="molecule type" value="Genomic_DNA"/>
</dbReference>
<name>A0A8T1TMW1_9STRA</name>
<evidence type="ECO:0000313" key="1">
    <source>
        <dbReference type="EMBL" id="KAG6943634.1"/>
    </source>
</evidence>
<sequence length="54" mass="6172">MHFEWSDTCLRITRVSSQSGMLTPMVRLLRSLDAVPRVFEGALVTPDFQVRLAH</sequence>
<dbReference type="Proteomes" id="UP000688947">
    <property type="component" value="Unassembled WGS sequence"/>
</dbReference>
<reference evidence="1" key="1">
    <citation type="submission" date="2021-01" db="EMBL/GenBank/DDBJ databases">
        <title>Phytophthora aleatoria, a newly-described species from Pinus radiata is distinct from Phytophthora cactorum isolates based on comparative genomics.</title>
        <authorList>
            <person name="Mcdougal R."/>
            <person name="Panda P."/>
            <person name="Williams N."/>
            <person name="Studholme D.J."/>
        </authorList>
    </citation>
    <scope>NUCLEOTIDE SEQUENCE</scope>
    <source>
        <strain evidence="1">NZFS 3830</strain>
    </source>
</reference>
<dbReference type="OrthoDB" id="92463at2759"/>
<accession>A0A8T1TMW1</accession>